<sequence length="45" mass="5250">MKFIQTLTDKVAKKKGLGLLLPFGRQQSERVFHQTVYPIEIKKFS</sequence>
<evidence type="ECO:0000313" key="2">
    <source>
        <dbReference type="Proteomes" id="UP000557217"/>
    </source>
</evidence>
<dbReference type="AlphaFoldDB" id="A0A840PUW4"/>
<dbReference type="EMBL" id="JACHGZ010000007">
    <property type="protein sequence ID" value="MBB5148522.1"/>
    <property type="molecule type" value="Genomic_DNA"/>
</dbReference>
<dbReference type="Proteomes" id="UP000557217">
    <property type="component" value="Unassembled WGS sequence"/>
</dbReference>
<gene>
    <name evidence="1" type="ORF">HNR36_000908</name>
</gene>
<accession>A0A840PUW4</accession>
<evidence type="ECO:0000313" key="1">
    <source>
        <dbReference type="EMBL" id="MBB5148522.1"/>
    </source>
</evidence>
<dbReference type="RefSeq" id="WP_168411984.1">
    <property type="nucleotide sequence ID" value="NZ_JAAXPW010000005.1"/>
</dbReference>
<keyword evidence="2" id="KW-1185">Reference proteome</keyword>
<name>A0A840PUW4_URETH</name>
<protein>
    <submittedName>
        <fullName evidence="1">Uncharacterized protein</fullName>
    </submittedName>
</protein>
<proteinExistence type="predicted"/>
<reference evidence="1 2" key="1">
    <citation type="submission" date="2020-08" db="EMBL/GenBank/DDBJ databases">
        <title>Genomic Encyclopedia of Type Strains, Phase IV (KMG-IV): sequencing the most valuable type-strain genomes for metagenomic binning, comparative biology and taxonomic classification.</title>
        <authorList>
            <person name="Goeker M."/>
        </authorList>
    </citation>
    <scope>NUCLEOTIDE SEQUENCE [LARGE SCALE GENOMIC DNA]</scope>
    <source>
        <strain evidence="1 2">DSM 10633</strain>
    </source>
</reference>
<organism evidence="1 2">
    <name type="scientific">Ureibacillus thermosphaericus</name>
    <dbReference type="NCBI Taxonomy" id="51173"/>
    <lineage>
        <taxon>Bacteria</taxon>
        <taxon>Bacillati</taxon>
        <taxon>Bacillota</taxon>
        <taxon>Bacilli</taxon>
        <taxon>Bacillales</taxon>
        <taxon>Caryophanaceae</taxon>
        <taxon>Ureibacillus</taxon>
    </lineage>
</organism>
<comment type="caution">
    <text evidence="1">The sequence shown here is derived from an EMBL/GenBank/DDBJ whole genome shotgun (WGS) entry which is preliminary data.</text>
</comment>